<organism evidence="1">
    <name type="scientific">Anguilla anguilla</name>
    <name type="common">European freshwater eel</name>
    <name type="synonym">Muraena anguilla</name>
    <dbReference type="NCBI Taxonomy" id="7936"/>
    <lineage>
        <taxon>Eukaryota</taxon>
        <taxon>Metazoa</taxon>
        <taxon>Chordata</taxon>
        <taxon>Craniata</taxon>
        <taxon>Vertebrata</taxon>
        <taxon>Euteleostomi</taxon>
        <taxon>Actinopterygii</taxon>
        <taxon>Neopterygii</taxon>
        <taxon>Teleostei</taxon>
        <taxon>Anguilliformes</taxon>
        <taxon>Anguillidae</taxon>
        <taxon>Anguilla</taxon>
    </lineage>
</organism>
<protein>
    <submittedName>
        <fullName evidence="1">Uncharacterized protein</fullName>
    </submittedName>
</protein>
<evidence type="ECO:0000313" key="1">
    <source>
        <dbReference type="EMBL" id="JAI02713.1"/>
    </source>
</evidence>
<accession>A0A0E9XJ03</accession>
<name>A0A0E9XJ03_ANGAN</name>
<dbReference type="EMBL" id="GBXM01005865">
    <property type="protein sequence ID" value="JAI02713.1"/>
    <property type="molecule type" value="Transcribed_RNA"/>
</dbReference>
<reference evidence="1" key="1">
    <citation type="submission" date="2014-11" db="EMBL/GenBank/DDBJ databases">
        <authorList>
            <person name="Amaro Gonzalez C."/>
        </authorList>
    </citation>
    <scope>NUCLEOTIDE SEQUENCE</scope>
</reference>
<sequence>MKSSYNLPFKVYWQLLSLLPELAVIINFETVLKLILPLLGDCLFHIPFP</sequence>
<dbReference type="AlphaFoldDB" id="A0A0E9XJ03"/>
<proteinExistence type="predicted"/>
<reference evidence="1" key="2">
    <citation type="journal article" date="2015" name="Fish Shellfish Immunol.">
        <title>Early steps in the European eel (Anguilla anguilla)-Vibrio vulnificus interaction in the gills: Role of the RtxA13 toxin.</title>
        <authorList>
            <person name="Callol A."/>
            <person name="Pajuelo D."/>
            <person name="Ebbesson L."/>
            <person name="Teles M."/>
            <person name="MacKenzie S."/>
            <person name="Amaro C."/>
        </authorList>
    </citation>
    <scope>NUCLEOTIDE SEQUENCE</scope>
</reference>